<dbReference type="Gene3D" id="3.40.50.11340">
    <property type="match status" value="1"/>
</dbReference>
<evidence type="ECO:0000256" key="3">
    <source>
        <dbReference type="ARBA" id="ARBA00012196"/>
    </source>
</evidence>
<protein>
    <recommendedName>
        <fullName evidence="9">GDP-fucose protein O-fucosyltransferase 2</fullName>
        <ecNumber evidence="3">2.4.1.221</ecNumber>
    </recommendedName>
    <alternativeName>
        <fullName evidence="10">Peptide-O-fucosyltransferase 2</fullName>
    </alternativeName>
</protein>
<reference evidence="13" key="1">
    <citation type="submission" date="2023-07" db="EMBL/GenBank/DDBJ databases">
        <title>Chromosome-level genome assembly of Artemia franciscana.</title>
        <authorList>
            <person name="Jo E."/>
        </authorList>
    </citation>
    <scope>NUCLEOTIDE SEQUENCE</scope>
    <source>
        <tissue evidence="13">Whole body</tissue>
    </source>
</reference>
<evidence type="ECO:0000313" key="14">
    <source>
        <dbReference type="Proteomes" id="UP001187531"/>
    </source>
</evidence>
<comment type="catalytic activity">
    <reaction evidence="11">
        <text>L-threonyl-[protein] + GDP-beta-L-fucose = 3-O-(alpha-L-fucosyl)-L-threonyl-[protein] + GDP + H(+)</text>
        <dbReference type="Rhea" id="RHEA:70491"/>
        <dbReference type="Rhea" id="RHEA-COMP:11060"/>
        <dbReference type="Rhea" id="RHEA-COMP:17915"/>
        <dbReference type="ChEBI" id="CHEBI:15378"/>
        <dbReference type="ChEBI" id="CHEBI:30013"/>
        <dbReference type="ChEBI" id="CHEBI:57273"/>
        <dbReference type="ChEBI" id="CHEBI:58189"/>
        <dbReference type="ChEBI" id="CHEBI:189631"/>
        <dbReference type="EC" id="2.4.1.221"/>
    </reaction>
    <physiologicalReaction direction="left-to-right" evidence="11">
        <dbReference type="Rhea" id="RHEA:70492"/>
    </physiologicalReaction>
</comment>
<evidence type="ECO:0000313" key="13">
    <source>
        <dbReference type="EMBL" id="KAK2713354.1"/>
    </source>
</evidence>
<keyword evidence="6" id="KW-0294">Fucose metabolism</keyword>
<dbReference type="Pfam" id="PF10250">
    <property type="entry name" value="O-FucT"/>
    <property type="match status" value="1"/>
</dbReference>
<proteinExistence type="inferred from homology"/>
<evidence type="ECO:0000256" key="4">
    <source>
        <dbReference type="ARBA" id="ARBA00022679"/>
    </source>
</evidence>
<dbReference type="Proteomes" id="UP001187531">
    <property type="component" value="Unassembled WGS sequence"/>
</dbReference>
<keyword evidence="5" id="KW-0256">Endoplasmic reticulum</keyword>
<evidence type="ECO:0000256" key="10">
    <source>
        <dbReference type="ARBA" id="ARBA00033083"/>
    </source>
</evidence>
<keyword evidence="7" id="KW-0119">Carbohydrate metabolism</keyword>
<gene>
    <name evidence="13" type="ORF">QYM36_009276</name>
</gene>
<comment type="catalytic activity">
    <reaction evidence="12">
        <text>L-seryl-[protein] + GDP-beta-L-fucose = 3-O-(alpha-L-fucosyl)-L-seryl-[protein] + GDP + H(+)</text>
        <dbReference type="Rhea" id="RHEA:63644"/>
        <dbReference type="Rhea" id="RHEA-COMP:9863"/>
        <dbReference type="Rhea" id="RHEA-COMP:17914"/>
        <dbReference type="ChEBI" id="CHEBI:15378"/>
        <dbReference type="ChEBI" id="CHEBI:29999"/>
        <dbReference type="ChEBI" id="CHEBI:57273"/>
        <dbReference type="ChEBI" id="CHEBI:58189"/>
        <dbReference type="ChEBI" id="CHEBI:189632"/>
        <dbReference type="EC" id="2.4.1.221"/>
    </reaction>
    <physiologicalReaction direction="left-to-right" evidence="12">
        <dbReference type="Rhea" id="RHEA:63645"/>
    </physiologicalReaction>
</comment>
<evidence type="ECO:0000256" key="5">
    <source>
        <dbReference type="ARBA" id="ARBA00022824"/>
    </source>
</evidence>
<evidence type="ECO:0000256" key="12">
    <source>
        <dbReference type="ARBA" id="ARBA00048647"/>
    </source>
</evidence>
<evidence type="ECO:0000256" key="1">
    <source>
        <dbReference type="ARBA" id="ARBA00004240"/>
    </source>
</evidence>
<dbReference type="InterPro" id="IPR019378">
    <property type="entry name" value="GDP-Fuc_O-FucTrfase"/>
</dbReference>
<evidence type="ECO:0000256" key="2">
    <source>
        <dbReference type="ARBA" id="ARBA00004922"/>
    </source>
</evidence>
<keyword evidence="14" id="KW-1185">Reference proteome</keyword>
<evidence type="ECO:0000256" key="11">
    <source>
        <dbReference type="ARBA" id="ARBA00047273"/>
    </source>
</evidence>
<evidence type="ECO:0000256" key="9">
    <source>
        <dbReference type="ARBA" id="ARBA00026232"/>
    </source>
</evidence>
<comment type="similarity">
    <text evidence="8">Belongs to the glycosyltransferase 68 family.</text>
</comment>
<comment type="caution">
    <text evidence="13">The sequence shown here is derived from an EMBL/GenBank/DDBJ whole genome shotgun (WGS) entry which is preliminary data.</text>
</comment>
<dbReference type="EMBL" id="JAVRJZ010000014">
    <property type="protein sequence ID" value="KAK2713354.1"/>
    <property type="molecule type" value="Genomic_DNA"/>
</dbReference>
<sequence length="298" mass="34317">MICGLSNLKVDKALKVSTTFSLDTGKHNRWEERQCNHKYSDDKFRFIGLEFEAKSTSCIISYGKVSSLAPLLEKLENHVTTLLIIGSTGILHDNPDGSEYWKGRRSLRYTNKLYKISETYRQMYLQSKANEDGTRLPEIWEDEMPKKESPKGGNYICGHVRRGDFKIGRAKTLPSLSEISESLIEAAELQNTTNIYLSTDADDEELKDLREAIPKELKTFRAAESTITKGLNSGEVAIVDIIICSKARYFIGTYMSTFSKRIREEREIFGFHPNSTFNRFYRDNIEQDEFIEINRIKF</sequence>
<organism evidence="13 14">
    <name type="scientific">Artemia franciscana</name>
    <name type="common">Brine shrimp</name>
    <name type="synonym">Artemia sanfranciscana</name>
    <dbReference type="NCBI Taxonomy" id="6661"/>
    <lineage>
        <taxon>Eukaryota</taxon>
        <taxon>Metazoa</taxon>
        <taxon>Ecdysozoa</taxon>
        <taxon>Arthropoda</taxon>
        <taxon>Crustacea</taxon>
        <taxon>Branchiopoda</taxon>
        <taxon>Anostraca</taxon>
        <taxon>Artemiidae</taxon>
        <taxon>Artemia</taxon>
    </lineage>
</organism>
<dbReference type="GO" id="GO:0005783">
    <property type="term" value="C:endoplasmic reticulum"/>
    <property type="evidence" value="ECO:0007669"/>
    <property type="project" value="UniProtKB-SubCell"/>
</dbReference>
<evidence type="ECO:0000256" key="8">
    <source>
        <dbReference type="ARBA" id="ARBA00025803"/>
    </source>
</evidence>
<dbReference type="AlphaFoldDB" id="A0AA88L585"/>
<dbReference type="Gene3D" id="3.40.50.11350">
    <property type="match status" value="1"/>
</dbReference>
<comment type="subcellular location">
    <subcellularLocation>
        <location evidence="1">Endoplasmic reticulum</location>
    </subcellularLocation>
</comment>
<keyword evidence="4" id="KW-0808">Transferase</keyword>
<accession>A0AA88L585</accession>
<dbReference type="GO" id="GO:0046922">
    <property type="term" value="F:peptide-O-fucosyltransferase activity"/>
    <property type="evidence" value="ECO:0007669"/>
    <property type="project" value="UniProtKB-EC"/>
</dbReference>
<evidence type="ECO:0000256" key="6">
    <source>
        <dbReference type="ARBA" id="ARBA00023253"/>
    </source>
</evidence>
<dbReference type="EC" id="2.4.1.221" evidence="3"/>
<dbReference type="PANTHER" id="PTHR13398">
    <property type="entry name" value="GDP-FUCOSE PROTEIN O-FUCOSYLTRANSFERASE 2"/>
    <property type="match status" value="1"/>
</dbReference>
<comment type="pathway">
    <text evidence="2">Protein modification; protein glycosylation.</text>
</comment>
<evidence type="ECO:0000256" key="7">
    <source>
        <dbReference type="ARBA" id="ARBA00023277"/>
    </source>
</evidence>
<dbReference type="GO" id="GO:0006004">
    <property type="term" value="P:fucose metabolic process"/>
    <property type="evidence" value="ECO:0007669"/>
    <property type="project" value="UniProtKB-KW"/>
</dbReference>
<name>A0AA88L585_ARTSF</name>
<dbReference type="PANTHER" id="PTHR13398:SF0">
    <property type="entry name" value="GDP-FUCOSE PROTEIN O-FUCOSYLTRANSFERASE 2"/>
    <property type="match status" value="1"/>
</dbReference>
<dbReference type="InterPro" id="IPR045130">
    <property type="entry name" value="OFUT2-like"/>
</dbReference>